<reference evidence="1 2" key="1">
    <citation type="journal article" date="2017" name="Nat. Commun.">
        <title>Genome assembly with in vitro proximity ligation data and whole-genome triplication in lettuce.</title>
        <authorList>
            <person name="Reyes-Chin-Wo S."/>
            <person name="Wang Z."/>
            <person name="Yang X."/>
            <person name="Kozik A."/>
            <person name="Arikit S."/>
            <person name="Song C."/>
            <person name="Xia L."/>
            <person name="Froenicke L."/>
            <person name="Lavelle D.O."/>
            <person name="Truco M.J."/>
            <person name="Xia R."/>
            <person name="Zhu S."/>
            <person name="Xu C."/>
            <person name="Xu H."/>
            <person name="Xu X."/>
            <person name="Cox K."/>
            <person name="Korf I."/>
            <person name="Meyers B.C."/>
            <person name="Michelmore R.W."/>
        </authorList>
    </citation>
    <scope>NUCLEOTIDE SEQUENCE [LARGE SCALE GENOMIC DNA]</scope>
    <source>
        <strain evidence="2">cv. Salinas</strain>
        <tissue evidence="1">Seedlings</tissue>
    </source>
</reference>
<dbReference type="Proteomes" id="UP000235145">
    <property type="component" value="Unassembled WGS sequence"/>
</dbReference>
<keyword evidence="2" id="KW-1185">Reference proteome</keyword>
<comment type="caution">
    <text evidence="1">The sequence shown here is derived from an EMBL/GenBank/DDBJ whole genome shotgun (WGS) entry which is preliminary data.</text>
</comment>
<sequence>MIPPKTLPPSARVGFTVSKCCHSDHLLTCLVTDPWLAYAPVKNNPDDDAAKVLHKFINTIFQGVPNTSGETAVYRSNSVILRKAGIKIDDPVLKVFNGQEVEVWSRVVWKPKWAVTFSDVKKKVKGNNNSVS</sequence>
<evidence type="ECO:0000313" key="1">
    <source>
        <dbReference type="EMBL" id="KAJ0200913.1"/>
    </source>
</evidence>
<name>A0A9R1V9T4_LACSA</name>
<gene>
    <name evidence="1" type="ORF">LSAT_V11C600315420</name>
</gene>
<evidence type="ECO:0000313" key="2">
    <source>
        <dbReference type="Proteomes" id="UP000235145"/>
    </source>
</evidence>
<organism evidence="1 2">
    <name type="scientific">Lactuca sativa</name>
    <name type="common">Garden lettuce</name>
    <dbReference type="NCBI Taxonomy" id="4236"/>
    <lineage>
        <taxon>Eukaryota</taxon>
        <taxon>Viridiplantae</taxon>
        <taxon>Streptophyta</taxon>
        <taxon>Embryophyta</taxon>
        <taxon>Tracheophyta</taxon>
        <taxon>Spermatophyta</taxon>
        <taxon>Magnoliopsida</taxon>
        <taxon>eudicotyledons</taxon>
        <taxon>Gunneridae</taxon>
        <taxon>Pentapetalae</taxon>
        <taxon>asterids</taxon>
        <taxon>campanulids</taxon>
        <taxon>Asterales</taxon>
        <taxon>Asteraceae</taxon>
        <taxon>Cichorioideae</taxon>
        <taxon>Cichorieae</taxon>
        <taxon>Lactucinae</taxon>
        <taxon>Lactuca</taxon>
    </lineage>
</organism>
<dbReference type="EMBL" id="NBSK02000006">
    <property type="protein sequence ID" value="KAJ0200913.1"/>
    <property type="molecule type" value="Genomic_DNA"/>
</dbReference>
<protein>
    <submittedName>
        <fullName evidence="1">Uncharacterized protein</fullName>
    </submittedName>
</protein>
<dbReference type="AlphaFoldDB" id="A0A9R1V9T4"/>
<accession>A0A9R1V9T4</accession>
<proteinExistence type="predicted"/>